<proteinExistence type="inferred from homology"/>
<feature type="transmembrane region" description="Helical" evidence="7">
    <location>
        <begin position="329"/>
        <end position="347"/>
    </location>
</feature>
<gene>
    <name evidence="8" type="ORF">DERYTH_LOCUS6799</name>
</gene>
<protein>
    <submittedName>
        <fullName evidence="8">25726_t:CDS:1</fullName>
    </submittedName>
</protein>
<dbReference type="InterPro" id="IPR001734">
    <property type="entry name" value="Na/solute_symporter"/>
</dbReference>
<feature type="transmembrane region" description="Helical" evidence="7">
    <location>
        <begin position="433"/>
        <end position="453"/>
    </location>
</feature>
<feature type="transmembrane region" description="Helical" evidence="7">
    <location>
        <begin position="299"/>
        <end position="322"/>
    </location>
</feature>
<evidence type="ECO:0000313" key="8">
    <source>
        <dbReference type="EMBL" id="CAG8583272.1"/>
    </source>
</evidence>
<evidence type="ECO:0000256" key="4">
    <source>
        <dbReference type="ARBA" id="ARBA00022692"/>
    </source>
</evidence>
<dbReference type="AlphaFoldDB" id="A0A9N9C179"/>
<dbReference type="OrthoDB" id="6132759at2759"/>
<dbReference type="GO" id="GO:0005886">
    <property type="term" value="C:plasma membrane"/>
    <property type="evidence" value="ECO:0007669"/>
    <property type="project" value="TreeGrafter"/>
</dbReference>
<comment type="caution">
    <text evidence="8">The sequence shown here is derived from an EMBL/GenBank/DDBJ whole genome shotgun (WGS) entry which is preliminary data.</text>
</comment>
<feature type="transmembrane region" description="Helical" evidence="7">
    <location>
        <begin position="465"/>
        <end position="489"/>
    </location>
</feature>
<keyword evidence="5 7" id="KW-1133">Transmembrane helix</keyword>
<dbReference type="EMBL" id="CAJVPY010003158">
    <property type="protein sequence ID" value="CAG8583272.1"/>
    <property type="molecule type" value="Genomic_DNA"/>
</dbReference>
<evidence type="ECO:0000313" key="9">
    <source>
        <dbReference type="Proteomes" id="UP000789405"/>
    </source>
</evidence>
<feature type="transmembrane region" description="Helical" evidence="7">
    <location>
        <begin position="367"/>
        <end position="387"/>
    </location>
</feature>
<dbReference type="CDD" id="cd11476">
    <property type="entry name" value="SLC5sbd_DUR3"/>
    <property type="match status" value="1"/>
</dbReference>
<feature type="transmembrane region" description="Helical" evidence="7">
    <location>
        <begin position="88"/>
        <end position="108"/>
    </location>
</feature>
<comment type="subcellular location">
    <subcellularLocation>
        <location evidence="1">Membrane</location>
        <topology evidence="1">Multi-pass membrane protein</topology>
    </subcellularLocation>
</comment>
<sequence length="513" mass="55987">MIDPALAHDAGWAIVLGLALSLACIAALITKAQSRYLGGEQIKKLFMTVYRDVKPSLIALSIVSSWTWAATLLQSSTVAYKYGISGPYLYAAGATIQILLFAILAIKLKEIAPTAHTFLEIINARYENGVDFYISLFLLPFCVFIYKFIGGVKDIFVVSYINSTVILIIILYFLFVVYGSSSYIGSPDKMYNLLVNASSHNKVSGNEDGSYVTLSSIPGLHFGIISIIGNFGTIFVDNAYWQHAIAVRASSTVKAYLIGGLSWFAIPFTLATAMGISGIALVEAGLMNPLNDKELSAGLVLPITAAVLLGKTGAIAVLVLVFMANFYGIIVATMLGLVAGISVWLGVAKYLFNEISINSTGSDYPMLYGNLASITVSGIVAIIWSLLSSPSHELGKVRRVLEIMANDDVYIRHETYQDPLDKNSLGLKKAFKCAIWSSVILTIILVIIIPLIMITSRYVFSDGFFVFWVVLAILWAIISTCAISIYPLYESRESISNIIRGIIFEFKPINEHF</sequence>
<keyword evidence="6 7" id="KW-0472">Membrane</keyword>
<dbReference type="PANTHER" id="PTHR46154:SF4">
    <property type="entry name" value="UREA ACTIVE TRANSPORTER"/>
    <property type="match status" value="1"/>
</dbReference>
<feature type="transmembrane region" description="Helical" evidence="7">
    <location>
        <begin position="255"/>
        <end position="279"/>
    </location>
</feature>
<keyword evidence="4 7" id="KW-0812">Transmembrane</keyword>
<evidence type="ECO:0000256" key="5">
    <source>
        <dbReference type="ARBA" id="ARBA00022989"/>
    </source>
</evidence>
<evidence type="ECO:0000256" key="7">
    <source>
        <dbReference type="SAM" id="Phobius"/>
    </source>
</evidence>
<dbReference type="InterPro" id="IPR031155">
    <property type="entry name" value="DUR"/>
</dbReference>
<keyword evidence="9" id="KW-1185">Reference proteome</keyword>
<dbReference type="PANTHER" id="PTHR46154">
    <property type="match status" value="1"/>
</dbReference>
<evidence type="ECO:0000256" key="6">
    <source>
        <dbReference type="ARBA" id="ARBA00023136"/>
    </source>
</evidence>
<reference evidence="8" key="1">
    <citation type="submission" date="2021-06" db="EMBL/GenBank/DDBJ databases">
        <authorList>
            <person name="Kallberg Y."/>
            <person name="Tangrot J."/>
            <person name="Rosling A."/>
        </authorList>
    </citation>
    <scope>NUCLEOTIDE SEQUENCE</scope>
    <source>
        <strain evidence="8">MA453B</strain>
    </source>
</reference>
<name>A0A9N9C179_9GLOM</name>
<dbReference type="PROSITE" id="PS50283">
    <property type="entry name" value="NA_SOLUT_SYMP_3"/>
    <property type="match status" value="1"/>
</dbReference>
<evidence type="ECO:0000256" key="2">
    <source>
        <dbReference type="ARBA" id="ARBA00006434"/>
    </source>
</evidence>
<feature type="transmembrane region" description="Helical" evidence="7">
    <location>
        <begin position="155"/>
        <end position="180"/>
    </location>
</feature>
<feature type="transmembrane region" description="Helical" evidence="7">
    <location>
        <begin position="12"/>
        <end position="32"/>
    </location>
</feature>
<evidence type="ECO:0000256" key="3">
    <source>
        <dbReference type="ARBA" id="ARBA00022448"/>
    </source>
</evidence>
<dbReference type="GO" id="GO:0015204">
    <property type="term" value="F:urea transmembrane transporter activity"/>
    <property type="evidence" value="ECO:0007669"/>
    <property type="project" value="InterPro"/>
</dbReference>
<dbReference type="InterPro" id="IPR038377">
    <property type="entry name" value="Na/Glc_symporter_sf"/>
</dbReference>
<feature type="transmembrane region" description="Helical" evidence="7">
    <location>
        <begin position="129"/>
        <end position="149"/>
    </location>
</feature>
<dbReference type="Gene3D" id="1.20.1730.10">
    <property type="entry name" value="Sodium/glucose cotransporter"/>
    <property type="match status" value="2"/>
</dbReference>
<evidence type="ECO:0000256" key="1">
    <source>
        <dbReference type="ARBA" id="ARBA00004141"/>
    </source>
</evidence>
<keyword evidence="3" id="KW-0813">Transport</keyword>
<comment type="similarity">
    <text evidence="2">Belongs to the sodium:solute symporter (SSF) (TC 2.A.21) family.</text>
</comment>
<accession>A0A9N9C179</accession>
<organism evidence="8 9">
    <name type="scientific">Dentiscutata erythropus</name>
    <dbReference type="NCBI Taxonomy" id="1348616"/>
    <lineage>
        <taxon>Eukaryota</taxon>
        <taxon>Fungi</taxon>
        <taxon>Fungi incertae sedis</taxon>
        <taxon>Mucoromycota</taxon>
        <taxon>Glomeromycotina</taxon>
        <taxon>Glomeromycetes</taxon>
        <taxon>Diversisporales</taxon>
        <taxon>Gigasporaceae</taxon>
        <taxon>Dentiscutata</taxon>
    </lineage>
</organism>
<dbReference type="Proteomes" id="UP000789405">
    <property type="component" value="Unassembled WGS sequence"/>
</dbReference>